<accession>A0ABV5TC07</accession>
<dbReference type="EMBL" id="JBHMBS010000005">
    <property type="protein sequence ID" value="MFB9676625.1"/>
    <property type="molecule type" value="Genomic_DNA"/>
</dbReference>
<organism evidence="1 2">
    <name type="scientific">Streptosporangium vulgare</name>
    <dbReference type="NCBI Taxonomy" id="46190"/>
    <lineage>
        <taxon>Bacteria</taxon>
        <taxon>Bacillati</taxon>
        <taxon>Actinomycetota</taxon>
        <taxon>Actinomycetes</taxon>
        <taxon>Streptosporangiales</taxon>
        <taxon>Streptosporangiaceae</taxon>
        <taxon>Streptosporangium</taxon>
    </lineage>
</organism>
<gene>
    <name evidence="1" type="ORF">ACFFRH_14110</name>
</gene>
<evidence type="ECO:0008006" key="3">
    <source>
        <dbReference type="Google" id="ProtNLM"/>
    </source>
</evidence>
<dbReference type="RefSeq" id="WP_344743426.1">
    <property type="nucleotide sequence ID" value="NZ_BAAAWW010000025.1"/>
</dbReference>
<keyword evidence="2" id="KW-1185">Reference proteome</keyword>
<sequence>MRLTGDAYVSHELPAPVESGATATLVLTDGAGKELPRASVTDE</sequence>
<name>A0ABV5TC07_9ACTN</name>
<comment type="caution">
    <text evidence="1">The sequence shown here is derived from an EMBL/GenBank/DDBJ whole genome shotgun (WGS) entry which is preliminary data.</text>
</comment>
<evidence type="ECO:0000313" key="2">
    <source>
        <dbReference type="Proteomes" id="UP001589610"/>
    </source>
</evidence>
<proteinExistence type="predicted"/>
<dbReference type="Proteomes" id="UP001589610">
    <property type="component" value="Unassembled WGS sequence"/>
</dbReference>
<evidence type="ECO:0000313" key="1">
    <source>
        <dbReference type="EMBL" id="MFB9676625.1"/>
    </source>
</evidence>
<protein>
    <recommendedName>
        <fullName evidence="3">Bacterial Ig domain-containing protein</fullName>
    </recommendedName>
</protein>
<reference evidence="1 2" key="1">
    <citation type="submission" date="2024-09" db="EMBL/GenBank/DDBJ databases">
        <authorList>
            <person name="Sun Q."/>
            <person name="Mori K."/>
        </authorList>
    </citation>
    <scope>NUCLEOTIDE SEQUENCE [LARGE SCALE GENOMIC DNA]</scope>
    <source>
        <strain evidence="1 2">JCM 3028</strain>
    </source>
</reference>